<dbReference type="GO" id="GO:0006508">
    <property type="term" value="P:proteolysis"/>
    <property type="evidence" value="ECO:0007669"/>
    <property type="project" value="InterPro"/>
</dbReference>
<dbReference type="Pfam" id="PF00089">
    <property type="entry name" value="Trypsin"/>
    <property type="match status" value="1"/>
</dbReference>
<sequence>MLLDNENRWKTMGVVSWGRRGCDARFPTVYTRVSHYLNWINE</sequence>
<keyword evidence="3" id="KW-1185">Reference proteome</keyword>
<dbReference type="InterPro" id="IPR001254">
    <property type="entry name" value="Trypsin_dom"/>
</dbReference>
<reference evidence="2 3" key="1">
    <citation type="submission" date="2013-11" db="EMBL/GenBank/DDBJ databases">
        <title>Genome sequencing of Stegodyphus mimosarum.</title>
        <authorList>
            <person name="Bechsgaard J."/>
        </authorList>
    </citation>
    <scope>NUCLEOTIDE SEQUENCE [LARGE SCALE GENOMIC DNA]</scope>
</reference>
<evidence type="ECO:0000259" key="1">
    <source>
        <dbReference type="Pfam" id="PF00089"/>
    </source>
</evidence>
<dbReference type="SUPFAM" id="SSF50494">
    <property type="entry name" value="Trypsin-like serine proteases"/>
    <property type="match status" value="1"/>
</dbReference>
<dbReference type="EMBL" id="KK115079">
    <property type="protein sequence ID" value="KFM64121.1"/>
    <property type="molecule type" value="Genomic_DNA"/>
</dbReference>
<accession>A0A087TG82</accession>
<name>A0A087TG82_STEMI</name>
<dbReference type="GO" id="GO:0004252">
    <property type="term" value="F:serine-type endopeptidase activity"/>
    <property type="evidence" value="ECO:0007669"/>
    <property type="project" value="InterPro"/>
</dbReference>
<protein>
    <recommendedName>
        <fullName evidence="1">Peptidase S1 domain-containing protein</fullName>
    </recommendedName>
</protein>
<dbReference type="Gene3D" id="2.40.10.10">
    <property type="entry name" value="Trypsin-like serine proteases"/>
    <property type="match status" value="1"/>
</dbReference>
<proteinExistence type="predicted"/>
<feature type="domain" description="Peptidase S1" evidence="1">
    <location>
        <begin position="7"/>
        <end position="40"/>
    </location>
</feature>
<dbReference type="InterPro" id="IPR043504">
    <property type="entry name" value="Peptidase_S1_PA_chymotrypsin"/>
</dbReference>
<dbReference type="Proteomes" id="UP000054359">
    <property type="component" value="Unassembled WGS sequence"/>
</dbReference>
<evidence type="ECO:0000313" key="3">
    <source>
        <dbReference type="Proteomes" id="UP000054359"/>
    </source>
</evidence>
<organism evidence="2 3">
    <name type="scientific">Stegodyphus mimosarum</name>
    <name type="common">African social velvet spider</name>
    <dbReference type="NCBI Taxonomy" id="407821"/>
    <lineage>
        <taxon>Eukaryota</taxon>
        <taxon>Metazoa</taxon>
        <taxon>Ecdysozoa</taxon>
        <taxon>Arthropoda</taxon>
        <taxon>Chelicerata</taxon>
        <taxon>Arachnida</taxon>
        <taxon>Araneae</taxon>
        <taxon>Araneomorphae</taxon>
        <taxon>Entelegynae</taxon>
        <taxon>Eresoidea</taxon>
        <taxon>Eresidae</taxon>
        <taxon>Stegodyphus</taxon>
    </lineage>
</organism>
<dbReference type="InterPro" id="IPR009003">
    <property type="entry name" value="Peptidase_S1_PA"/>
</dbReference>
<dbReference type="AlphaFoldDB" id="A0A087TG82"/>
<gene>
    <name evidence="2" type="ORF">X975_00664</name>
</gene>
<evidence type="ECO:0000313" key="2">
    <source>
        <dbReference type="EMBL" id="KFM64121.1"/>
    </source>
</evidence>
<dbReference type="OrthoDB" id="8440449at2759"/>
<feature type="non-terminal residue" evidence="2">
    <location>
        <position position="42"/>
    </location>
</feature>